<dbReference type="EMBL" id="FNBD01000002">
    <property type="protein sequence ID" value="SDE61752.1"/>
    <property type="molecule type" value="Genomic_DNA"/>
</dbReference>
<evidence type="ECO:0000259" key="1">
    <source>
        <dbReference type="PROSITE" id="PS51820"/>
    </source>
</evidence>
<dbReference type="SUPFAM" id="SSF53649">
    <property type="entry name" value="Alkaline phosphatase-like"/>
    <property type="match status" value="1"/>
</dbReference>
<dbReference type="CDD" id="cd00016">
    <property type="entry name" value="ALP_like"/>
    <property type="match status" value="1"/>
</dbReference>
<protein>
    <submittedName>
        <fullName evidence="2">Chitobiase/beta-hexosaminidase C-terminal domain-containing protein</fullName>
    </submittedName>
</protein>
<name>A0A1G7EDM0_9FLAO</name>
<sequence length="543" mass="59815">MLTIGAMLLWSSCSMARKDANSSDLNINHVIVIGFDGLSPDGLKNANTPTFDRLIKEGSSTMHARAVLPSSSSPNWASMIMGAGPEQHGITSNAWDRDNLTLPAVTQSEQFIFPTIFQLVADQRDSAEVGAIYHWGGFGRLFEKDAVNYDIHSITEEETAVIASNYITDKRLDFTFIHFDHIDHAGHEYGHGSLAYYASVEKADSLLGELMESLSESRMAENTLVIISADHGGVGKGHGGESLQEVEIPFILWGKGIKKNYNIKYPVYQYDNAATVAFAMDIKTPLAWIGKPVKEAFEGTSVEDTYPTLVQLNKPTFVPSSKGYATQGGLFNDTVELILKNPNNEGVLKYTLDGTLPTNESKTFEAEIPITENTVVNSAIFSNGKMSSGVAEGFFRIKSKSLEKPVSVEVFYRDDLSFLPALGSKKANVERSTFEITSEEVKELIKSNTVFRFKSGLQIEENGSYQFSTRSDDGSQLFIDGELVVDNDGDHGVREKSGTIELSKGKHFVEVLWFNGGGDGWLDVYVQSEKMPKQILSTNLLRM</sequence>
<dbReference type="InterPro" id="IPR011658">
    <property type="entry name" value="PA14_dom"/>
</dbReference>
<dbReference type="InterPro" id="IPR002591">
    <property type="entry name" value="Phosphodiest/P_Trfase"/>
</dbReference>
<dbReference type="Pfam" id="PF07691">
    <property type="entry name" value="PA14"/>
    <property type="match status" value="1"/>
</dbReference>
<dbReference type="SUPFAM" id="SSF56988">
    <property type="entry name" value="Anthrax protective antigen"/>
    <property type="match status" value="1"/>
</dbReference>
<dbReference type="InterPro" id="IPR017850">
    <property type="entry name" value="Alkaline_phosphatase_core_sf"/>
</dbReference>
<gene>
    <name evidence="2" type="ORF">SAMN04487992_102257</name>
</gene>
<dbReference type="InterPro" id="IPR037524">
    <property type="entry name" value="PA14/GLEYA"/>
</dbReference>
<dbReference type="Pfam" id="PF13290">
    <property type="entry name" value="CHB_HEX_C_1"/>
    <property type="match status" value="1"/>
</dbReference>
<dbReference type="PROSITE" id="PS51820">
    <property type="entry name" value="PA14"/>
    <property type="match status" value="1"/>
</dbReference>
<reference evidence="3" key="1">
    <citation type="submission" date="2016-10" db="EMBL/GenBank/DDBJ databases">
        <authorList>
            <person name="Varghese N."/>
            <person name="Submissions S."/>
        </authorList>
    </citation>
    <scope>NUCLEOTIDE SEQUENCE [LARGE SCALE GENOMIC DNA]</scope>
    <source>
        <strain evidence="3">DSM 24729</strain>
    </source>
</reference>
<dbReference type="PANTHER" id="PTHR10151">
    <property type="entry name" value="ECTONUCLEOTIDE PYROPHOSPHATASE/PHOSPHODIESTERASE"/>
    <property type="match status" value="1"/>
</dbReference>
<organism evidence="2 3">
    <name type="scientific">Cellulophaga baltica</name>
    <dbReference type="NCBI Taxonomy" id="76594"/>
    <lineage>
        <taxon>Bacteria</taxon>
        <taxon>Pseudomonadati</taxon>
        <taxon>Bacteroidota</taxon>
        <taxon>Flavobacteriia</taxon>
        <taxon>Flavobacteriales</taxon>
        <taxon>Flavobacteriaceae</taxon>
        <taxon>Cellulophaga</taxon>
    </lineage>
</organism>
<dbReference type="SMART" id="SM00758">
    <property type="entry name" value="PA14"/>
    <property type="match status" value="1"/>
</dbReference>
<evidence type="ECO:0000313" key="3">
    <source>
        <dbReference type="Proteomes" id="UP000182114"/>
    </source>
</evidence>
<proteinExistence type="predicted"/>
<dbReference type="Pfam" id="PF01663">
    <property type="entry name" value="Phosphodiest"/>
    <property type="match status" value="1"/>
</dbReference>
<keyword evidence="3" id="KW-1185">Reference proteome</keyword>
<dbReference type="GO" id="GO:0016787">
    <property type="term" value="F:hydrolase activity"/>
    <property type="evidence" value="ECO:0007669"/>
    <property type="project" value="UniProtKB-ARBA"/>
</dbReference>
<dbReference type="Proteomes" id="UP000182114">
    <property type="component" value="Unassembled WGS sequence"/>
</dbReference>
<accession>A0A1G7EDM0</accession>
<dbReference type="InterPro" id="IPR059177">
    <property type="entry name" value="GH29D-like_dom"/>
</dbReference>
<dbReference type="AlphaFoldDB" id="A0A1G7EDM0"/>
<evidence type="ECO:0000313" key="2">
    <source>
        <dbReference type="EMBL" id="SDE61752.1"/>
    </source>
</evidence>
<feature type="domain" description="PA14" evidence="1">
    <location>
        <begin position="401"/>
        <end position="540"/>
    </location>
</feature>
<dbReference type="Gene3D" id="3.40.720.10">
    <property type="entry name" value="Alkaline Phosphatase, subunit A"/>
    <property type="match status" value="1"/>
</dbReference>
<dbReference type="Gene3D" id="3.90.182.10">
    <property type="entry name" value="Toxin - Anthrax Protective Antigen,domain 1"/>
    <property type="match status" value="1"/>
</dbReference>
<dbReference type="PANTHER" id="PTHR10151:SF120">
    <property type="entry name" value="BIS(5'-ADENOSYL)-TRIPHOSPHATASE"/>
    <property type="match status" value="1"/>
</dbReference>